<sequence length="307" mass="33317">MAPIYSLAAMLLAASSTVLAVPAPLSLPRQEADTTGKVTPLPESQITPFKPYTHFASTAYCLPITVVNWSCGHNCQANPNFKPLASGGDGIFVQFWYVGYDPDLDEVIVAHQGTDVLTIVPVLEDLDILPLPLDPELFPGIPLDAVVHNGFAIAQAETSQFVLTAVKNAMQEFNTNKITTTGHSLGAAISLLDAVFLHLQLPNASVRYVGYGSPRVGYEPFVDFVDQLGFEVNHIANKKDLVPILPLWLLGYRHISGEIHIDELNQWMNCPGHDNISPFCTVGDVNLVLDFNIFDHPGPYGGVLIGC</sequence>
<dbReference type="InterPro" id="IPR051218">
    <property type="entry name" value="Sec_MonoDiacylglyc_Lipase"/>
</dbReference>
<evidence type="ECO:0000256" key="5">
    <source>
        <dbReference type="SAM" id="SignalP"/>
    </source>
</evidence>
<evidence type="ECO:0000259" key="6">
    <source>
        <dbReference type="Pfam" id="PF01764"/>
    </source>
</evidence>
<dbReference type="Proteomes" id="UP000230002">
    <property type="component" value="Unassembled WGS sequence"/>
</dbReference>
<dbReference type="STRING" id="1077348.A0A2G8SEK5"/>
<comment type="catalytic activity">
    <reaction evidence="4">
        <text>a monoacylglycerol + H2O = glycerol + a fatty acid + H(+)</text>
        <dbReference type="Rhea" id="RHEA:15245"/>
        <dbReference type="ChEBI" id="CHEBI:15377"/>
        <dbReference type="ChEBI" id="CHEBI:15378"/>
        <dbReference type="ChEBI" id="CHEBI:17408"/>
        <dbReference type="ChEBI" id="CHEBI:17754"/>
        <dbReference type="ChEBI" id="CHEBI:28868"/>
    </reaction>
</comment>
<proteinExistence type="inferred from homology"/>
<feature type="domain" description="Fungal lipase-type" evidence="6">
    <location>
        <begin position="109"/>
        <end position="248"/>
    </location>
</feature>
<accession>A0A2G8SEK5</accession>
<dbReference type="Pfam" id="PF01764">
    <property type="entry name" value="Lipase_3"/>
    <property type="match status" value="1"/>
</dbReference>
<dbReference type="EMBL" id="AYKW01000011">
    <property type="protein sequence ID" value="PIL32205.1"/>
    <property type="molecule type" value="Genomic_DNA"/>
</dbReference>
<keyword evidence="5" id="KW-0732">Signal</keyword>
<comment type="similarity">
    <text evidence="2">Belongs to the AB hydrolase superfamily. Lipase family. Class 3 subfamily.</text>
</comment>
<keyword evidence="1" id="KW-1015">Disulfide bond</keyword>
<protein>
    <recommendedName>
        <fullName evidence="6">Fungal lipase-type domain-containing protein</fullName>
    </recommendedName>
</protein>
<keyword evidence="8" id="KW-1185">Reference proteome</keyword>
<dbReference type="PANTHER" id="PTHR45856">
    <property type="entry name" value="ALPHA/BETA-HYDROLASES SUPERFAMILY PROTEIN"/>
    <property type="match status" value="1"/>
</dbReference>
<dbReference type="PANTHER" id="PTHR45856:SF25">
    <property type="entry name" value="FUNGAL LIPASE-LIKE DOMAIN-CONTAINING PROTEIN"/>
    <property type="match status" value="1"/>
</dbReference>
<dbReference type="Gene3D" id="3.40.50.1820">
    <property type="entry name" value="alpha/beta hydrolase"/>
    <property type="match status" value="1"/>
</dbReference>
<dbReference type="CDD" id="cd00519">
    <property type="entry name" value="Lipase_3"/>
    <property type="match status" value="1"/>
</dbReference>
<evidence type="ECO:0000313" key="8">
    <source>
        <dbReference type="Proteomes" id="UP000230002"/>
    </source>
</evidence>
<feature type="signal peptide" evidence="5">
    <location>
        <begin position="1"/>
        <end position="20"/>
    </location>
</feature>
<organism evidence="7 8">
    <name type="scientific">Ganoderma sinense ZZ0214-1</name>
    <dbReference type="NCBI Taxonomy" id="1077348"/>
    <lineage>
        <taxon>Eukaryota</taxon>
        <taxon>Fungi</taxon>
        <taxon>Dikarya</taxon>
        <taxon>Basidiomycota</taxon>
        <taxon>Agaricomycotina</taxon>
        <taxon>Agaricomycetes</taxon>
        <taxon>Polyporales</taxon>
        <taxon>Polyporaceae</taxon>
        <taxon>Ganoderma</taxon>
    </lineage>
</organism>
<evidence type="ECO:0000256" key="1">
    <source>
        <dbReference type="ARBA" id="ARBA00023157"/>
    </source>
</evidence>
<feature type="chain" id="PRO_5013943389" description="Fungal lipase-type domain-containing protein" evidence="5">
    <location>
        <begin position="21"/>
        <end position="307"/>
    </location>
</feature>
<evidence type="ECO:0000256" key="3">
    <source>
        <dbReference type="ARBA" id="ARBA00047591"/>
    </source>
</evidence>
<dbReference type="AlphaFoldDB" id="A0A2G8SEK5"/>
<dbReference type="OrthoDB" id="426718at2759"/>
<dbReference type="SUPFAM" id="SSF53474">
    <property type="entry name" value="alpha/beta-Hydrolases"/>
    <property type="match status" value="1"/>
</dbReference>
<evidence type="ECO:0000256" key="4">
    <source>
        <dbReference type="ARBA" id="ARBA00048461"/>
    </source>
</evidence>
<gene>
    <name evidence="7" type="ORF">GSI_05450</name>
</gene>
<comment type="catalytic activity">
    <reaction evidence="3">
        <text>a diacylglycerol + H2O = a monoacylglycerol + a fatty acid + H(+)</text>
        <dbReference type="Rhea" id="RHEA:32731"/>
        <dbReference type="ChEBI" id="CHEBI:15377"/>
        <dbReference type="ChEBI" id="CHEBI:15378"/>
        <dbReference type="ChEBI" id="CHEBI:17408"/>
        <dbReference type="ChEBI" id="CHEBI:18035"/>
        <dbReference type="ChEBI" id="CHEBI:28868"/>
    </reaction>
</comment>
<dbReference type="InterPro" id="IPR029058">
    <property type="entry name" value="AB_hydrolase_fold"/>
</dbReference>
<dbReference type="GO" id="GO:0006629">
    <property type="term" value="P:lipid metabolic process"/>
    <property type="evidence" value="ECO:0007669"/>
    <property type="project" value="InterPro"/>
</dbReference>
<name>A0A2G8SEK5_9APHY</name>
<reference evidence="7 8" key="1">
    <citation type="journal article" date="2015" name="Sci. Rep.">
        <title>Chromosome-level genome map provides insights into diverse defense mechanisms in the medicinal fungus Ganoderma sinense.</title>
        <authorList>
            <person name="Zhu Y."/>
            <person name="Xu J."/>
            <person name="Sun C."/>
            <person name="Zhou S."/>
            <person name="Xu H."/>
            <person name="Nelson D.R."/>
            <person name="Qian J."/>
            <person name="Song J."/>
            <person name="Luo H."/>
            <person name="Xiang L."/>
            <person name="Li Y."/>
            <person name="Xu Z."/>
            <person name="Ji A."/>
            <person name="Wang L."/>
            <person name="Lu S."/>
            <person name="Hayward A."/>
            <person name="Sun W."/>
            <person name="Li X."/>
            <person name="Schwartz D.C."/>
            <person name="Wang Y."/>
            <person name="Chen S."/>
        </authorList>
    </citation>
    <scope>NUCLEOTIDE SEQUENCE [LARGE SCALE GENOMIC DNA]</scope>
    <source>
        <strain evidence="7 8">ZZ0214-1</strain>
    </source>
</reference>
<evidence type="ECO:0000256" key="2">
    <source>
        <dbReference type="ARBA" id="ARBA00043996"/>
    </source>
</evidence>
<comment type="caution">
    <text evidence="7">The sequence shown here is derived from an EMBL/GenBank/DDBJ whole genome shotgun (WGS) entry which is preliminary data.</text>
</comment>
<evidence type="ECO:0000313" key="7">
    <source>
        <dbReference type="EMBL" id="PIL32205.1"/>
    </source>
</evidence>
<dbReference type="InterPro" id="IPR002921">
    <property type="entry name" value="Fungal_lipase-type"/>
</dbReference>